<proteinExistence type="predicted"/>
<keyword evidence="2" id="KW-0597">Phosphoprotein</keyword>
<dbReference type="AlphaFoldDB" id="A0A1E5CB80"/>
<feature type="transmembrane region" description="Helical" evidence="3">
    <location>
        <begin position="26"/>
        <end position="46"/>
    </location>
</feature>
<name>A0A1E5CB80_9GAMM</name>
<dbReference type="Pfam" id="PF01627">
    <property type="entry name" value="Hpt"/>
    <property type="match status" value="1"/>
</dbReference>
<dbReference type="InterPro" id="IPR008207">
    <property type="entry name" value="Sig_transdc_His_kin_Hpt_dom"/>
</dbReference>
<feature type="domain" description="HPt" evidence="4">
    <location>
        <begin position="325"/>
        <end position="424"/>
    </location>
</feature>
<keyword evidence="6" id="KW-1185">Reference proteome</keyword>
<keyword evidence="3" id="KW-0472">Membrane</keyword>
<evidence type="ECO:0000313" key="5">
    <source>
        <dbReference type="EMBL" id="OEE62715.1"/>
    </source>
</evidence>
<protein>
    <recommendedName>
        <fullName evidence="4">HPt domain-containing protein</fullName>
    </recommendedName>
</protein>
<dbReference type="GO" id="GO:0000160">
    <property type="term" value="P:phosphorelay signal transduction system"/>
    <property type="evidence" value="ECO:0007669"/>
    <property type="project" value="UniProtKB-KW"/>
</dbReference>
<dbReference type="PROSITE" id="PS50894">
    <property type="entry name" value="HPT"/>
    <property type="match status" value="1"/>
</dbReference>
<sequence length="427" mass="48654">MTPLPLLSQLNQKLTLNARRRTLTHWLSLLLWGGFIVSFCYALFAYTDMKHTKDHTTHIVKLNNAAQQLRQTVSASMLNQDKERKNLEQEVQHFRYLLLRTKSHTIEDNWDDIQQTLLDADAFVEDVDNLLASIYAVSRVTEQLKHLLDSRSSPELTALYQSVSSYLLFELHGFNHGTETDRVERFNRYISEIEGELTRLESNVEHVQLYTLYTSLERINRQFESVDAVINHKFVRSMTQQQTYWTTQVLALLDNTISALFVAFTLLIAQVILRYSVVSTQTDNLQTNSMKKEVREANAVRPFQSADLSEPLFDGTILQEQLEDDMSAVESVLTMFVAEHQGDGHALEKHVEMGEIARARSLMHNLKGVSGNIGATALQAYCTSAEATLREGMPIDLASVKQFQKLLSLTIQAVLKDMEQSHKTTVS</sequence>
<dbReference type="EMBL" id="AJWN02000032">
    <property type="protein sequence ID" value="OEE62715.1"/>
    <property type="molecule type" value="Genomic_DNA"/>
</dbReference>
<evidence type="ECO:0000256" key="2">
    <source>
        <dbReference type="PROSITE-ProRule" id="PRU00110"/>
    </source>
</evidence>
<feature type="modified residue" description="Phosphohistidine" evidence="2">
    <location>
        <position position="364"/>
    </location>
</feature>
<dbReference type="SUPFAM" id="SSF47226">
    <property type="entry name" value="Histidine-containing phosphotransfer domain, HPT domain"/>
    <property type="match status" value="1"/>
</dbReference>
<keyword evidence="3" id="KW-0812">Transmembrane</keyword>
<accession>A0A1E5CB80</accession>
<evidence type="ECO:0000313" key="6">
    <source>
        <dbReference type="Proteomes" id="UP000095039"/>
    </source>
</evidence>
<evidence type="ECO:0000259" key="4">
    <source>
        <dbReference type="PROSITE" id="PS50894"/>
    </source>
</evidence>
<dbReference type="Proteomes" id="UP000095039">
    <property type="component" value="Unassembled WGS sequence"/>
</dbReference>
<comment type="caution">
    <text evidence="5">The sequence shown here is derived from an EMBL/GenBank/DDBJ whole genome shotgun (WGS) entry which is preliminary data.</text>
</comment>
<keyword evidence="3" id="KW-1133">Transmembrane helix</keyword>
<evidence type="ECO:0000256" key="1">
    <source>
        <dbReference type="ARBA" id="ARBA00023012"/>
    </source>
</evidence>
<dbReference type="Gene3D" id="1.20.120.160">
    <property type="entry name" value="HPT domain"/>
    <property type="match status" value="1"/>
</dbReference>
<evidence type="ECO:0000256" key="3">
    <source>
        <dbReference type="SAM" id="Phobius"/>
    </source>
</evidence>
<keyword evidence="1" id="KW-0902">Two-component regulatory system</keyword>
<gene>
    <name evidence="5" type="ORF">A1OK_19175</name>
</gene>
<dbReference type="GO" id="GO:0004672">
    <property type="term" value="F:protein kinase activity"/>
    <property type="evidence" value="ECO:0007669"/>
    <property type="project" value="UniProtKB-ARBA"/>
</dbReference>
<feature type="transmembrane region" description="Helical" evidence="3">
    <location>
        <begin position="249"/>
        <end position="273"/>
    </location>
</feature>
<reference evidence="5 6" key="1">
    <citation type="journal article" date="2012" name="Science">
        <title>Ecological populations of bacteria act as socially cohesive units of antibiotic production and resistance.</title>
        <authorList>
            <person name="Cordero O.X."/>
            <person name="Wildschutte H."/>
            <person name="Kirkup B."/>
            <person name="Proehl S."/>
            <person name="Ngo L."/>
            <person name="Hussain F."/>
            <person name="Le Roux F."/>
            <person name="Mincer T."/>
            <person name="Polz M.F."/>
        </authorList>
    </citation>
    <scope>NUCLEOTIDE SEQUENCE [LARGE SCALE GENOMIC DNA]</scope>
    <source>
        <strain evidence="5 6">FF-454</strain>
    </source>
</reference>
<dbReference type="InterPro" id="IPR036641">
    <property type="entry name" value="HPT_dom_sf"/>
</dbReference>
<organism evidence="5 6">
    <name type="scientific">Enterovibrio norvegicus FF-454</name>
    <dbReference type="NCBI Taxonomy" id="1185651"/>
    <lineage>
        <taxon>Bacteria</taxon>
        <taxon>Pseudomonadati</taxon>
        <taxon>Pseudomonadota</taxon>
        <taxon>Gammaproteobacteria</taxon>
        <taxon>Vibrionales</taxon>
        <taxon>Vibrionaceae</taxon>
        <taxon>Enterovibrio</taxon>
    </lineage>
</organism>